<feature type="compositionally biased region" description="Polar residues" evidence="2">
    <location>
        <begin position="441"/>
        <end position="450"/>
    </location>
</feature>
<evidence type="ECO:0000256" key="2">
    <source>
        <dbReference type="SAM" id="MobiDB-lite"/>
    </source>
</evidence>
<feature type="region of interest" description="Disordered" evidence="2">
    <location>
        <begin position="517"/>
        <end position="541"/>
    </location>
</feature>
<dbReference type="GeneID" id="63694502"/>
<reference evidence="5" key="1">
    <citation type="journal article" date="2014" name="Nat. Commun.">
        <title>Genomic adaptations of the halophilic Dead Sea filamentous fungus Eurotium rubrum.</title>
        <authorList>
            <person name="Kis-Papo T."/>
            <person name="Weig A.R."/>
            <person name="Riley R."/>
            <person name="Persoh D."/>
            <person name="Salamov A."/>
            <person name="Sun H."/>
            <person name="Lipzen A."/>
            <person name="Wasser S.P."/>
            <person name="Rambold G."/>
            <person name="Grigoriev I.V."/>
            <person name="Nevo E."/>
        </authorList>
    </citation>
    <scope>NUCLEOTIDE SEQUENCE [LARGE SCALE GENOMIC DNA]</scope>
    <source>
        <strain evidence="5">CBS 135680</strain>
    </source>
</reference>
<dbReference type="GO" id="GO:0008270">
    <property type="term" value="F:zinc ion binding"/>
    <property type="evidence" value="ECO:0007669"/>
    <property type="project" value="UniProtKB-KW"/>
</dbReference>
<feature type="compositionally biased region" description="Polar residues" evidence="2">
    <location>
        <begin position="588"/>
        <end position="597"/>
    </location>
</feature>
<protein>
    <recommendedName>
        <fullName evidence="3">CCHC-type domain-containing protein</fullName>
    </recommendedName>
</protein>
<keyword evidence="1" id="KW-0479">Metal-binding</keyword>
<dbReference type="RefSeq" id="XP_040634968.1">
    <property type="nucleotide sequence ID" value="XM_040779378.1"/>
</dbReference>
<feature type="compositionally biased region" description="Basic and acidic residues" evidence="2">
    <location>
        <begin position="431"/>
        <end position="440"/>
    </location>
</feature>
<feature type="compositionally biased region" description="Acidic residues" evidence="2">
    <location>
        <begin position="569"/>
        <end position="581"/>
    </location>
</feature>
<feature type="domain" description="CCHC-type" evidence="3">
    <location>
        <begin position="341"/>
        <end position="356"/>
    </location>
</feature>
<keyword evidence="1" id="KW-0863">Zinc-finger</keyword>
<dbReference type="STRING" id="1388766.A0A017S2K9"/>
<feature type="region of interest" description="Disordered" evidence="2">
    <location>
        <begin position="569"/>
        <end position="625"/>
    </location>
</feature>
<evidence type="ECO:0000313" key="5">
    <source>
        <dbReference type="Proteomes" id="UP000019804"/>
    </source>
</evidence>
<dbReference type="EMBL" id="KK088446">
    <property type="protein sequence ID" value="EYE91278.1"/>
    <property type="molecule type" value="Genomic_DNA"/>
</dbReference>
<dbReference type="Proteomes" id="UP000019804">
    <property type="component" value="Unassembled WGS sequence"/>
</dbReference>
<evidence type="ECO:0000256" key="1">
    <source>
        <dbReference type="PROSITE-ProRule" id="PRU00047"/>
    </source>
</evidence>
<feature type="region of interest" description="Disordered" evidence="2">
    <location>
        <begin position="431"/>
        <end position="452"/>
    </location>
</feature>
<feature type="compositionally biased region" description="Polar residues" evidence="2">
    <location>
        <begin position="606"/>
        <end position="616"/>
    </location>
</feature>
<proteinExistence type="predicted"/>
<dbReference type="OrthoDB" id="4509841at2759"/>
<dbReference type="InterPro" id="IPR001878">
    <property type="entry name" value="Znf_CCHC"/>
</dbReference>
<accession>A0A017S2K9</accession>
<dbReference type="GO" id="GO:0003676">
    <property type="term" value="F:nucleic acid binding"/>
    <property type="evidence" value="ECO:0007669"/>
    <property type="project" value="InterPro"/>
</dbReference>
<name>A0A017S2K9_ASPRC</name>
<dbReference type="HOGENOM" id="CLU_420391_0_0_1"/>
<gene>
    <name evidence="4" type="ORF">EURHEDRAFT_381144</name>
</gene>
<dbReference type="AlphaFoldDB" id="A0A017S2K9"/>
<evidence type="ECO:0000259" key="3">
    <source>
        <dbReference type="PROSITE" id="PS50158"/>
    </source>
</evidence>
<sequence>MVGGEEITRAAVTAAPKGPRNHFANRNKLRTGVQKIRQHMENYQTNPHWYNELFNFFQGVEDFAKDTQSRRENSDSALADIHKTLERIQNDTKNIREKQSIIEPPDSAACWRAFRARNWQHRVQNASTPTSQDMGTTTPGVLHTELGVDCELTVKICDEAMRADLKKLSSIKIVERAERARESAVKKSNNSPLALSAFIAARQLPSGDVSLRASNAVGAEVFRHHADKWVKTFGMTAHVRVPTWASVAHGVLCRSMDLTQEKMMDVATRLLAANQHTWGKEAKILHVGWLVKPRKGKREGSVVIEFTNPIVANRAIDQGTVWEAQIHGTTVFCREGRSKLCRKCQKPGHVHAQCPNSYTCGTCAGEHPTWECPSIQGKIVEEKCANCKGNHRAVSMSCQVRKAEAEKAKEALRNCEPYHRIPEYFLRKETRKEEGKDITRESQTAGTSEQTRGRVTAVAEPIMPTANRPRNATNGTNSAGPVIAHEQKRGRGQPRTKIFRENNILLPNNTQSTAMALSAPQAPSERSLRRRGNPISMMSDPDQLLHRGVKRPRRDEHHGQVMDMEVEELQEADERDPDSEVAAELIRQLQQAQTTAVSLAPPAPEDNTNNNTTMHEGSNGKLYAS</sequence>
<dbReference type="PROSITE" id="PS50158">
    <property type="entry name" value="ZF_CCHC"/>
    <property type="match status" value="1"/>
</dbReference>
<evidence type="ECO:0000313" key="4">
    <source>
        <dbReference type="EMBL" id="EYE91278.1"/>
    </source>
</evidence>
<keyword evidence="5" id="KW-1185">Reference proteome</keyword>
<keyword evidence="1" id="KW-0862">Zinc</keyword>
<organism evidence="4 5">
    <name type="scientific">Aspergillus ruber (strain CBS 135680)</name>
    <dbReference type="NCBI Taxonomy" id="1388766"/>
    <lineage>
        <taxon>Eukaryota</taxon>
        <taxon>Fungi</taxon>
        <taxon>Dikarya</taxon>
        <taxon>Ascomycota</taxon>
        <taxon>Pezizomycotina</taxon>
        <taxon>Eurotiomycetes</taxon>
        <taxon>Eurotiomycetidae</taxon>
        <taxon>Eurotiales</taxon>
        <taxon>Aspergillaceae</taxon>
        <taxon>Aspergillus</taxon>
        <taxon>Aspergillus subgen. Aspergillus</taxon>
    </lineage>
</organism>